<keyword evidence="2" id="KW-0378">Hydrolase</keyword>
<comment type="caution">
    <text evidence="2">The sequence shown here is derived from an EMBL/GenBank/DDBJ whole genome shotgun (WGS) entry which is preliminary data.</text>
</comment>
<organism evidence="2 3">
    <name type="scientific">Pseudoclavibacter chungangensis</name>
    <dbReference type="NCBI Taxonomy" id="587635"/>
    <lineage>
        <taxon>Bacteria</taxon>
        <taxon>Bacillati</taxon>
        <taxon>Actinomycetota</taxon>
        <taxon>Actinomycetes</taxon>
        <taxon>Micrococcales</taxon>
        <taxon>Microbacteriaceae</taxon>
        <taxon>Pseudoclavibacter</taxon>
    </lineage>
</organism>
<dbReference type="GO" id="GO:0006508">
    <property type="term" value="P:proteolysis"/>
    <property type="evidence" value="ECO:0007669"/>
    <property type="project" value="UniProtKB-KW"/>
</dbReference>
<dbReference type="PANTHER" id="PTHR39420:SF2">
    <property type="entry name" value="HYDROLASE"/>
    <property type="match status" value="1"/>
</dbReference>
<dbReference type="SUPFAM" id="SSF55486">
    <property type="entry name" value="Metalloproteases ('zincins'), catalytic domain"/>
    <property type="match status" value="1"/>
</dbReference>
<keyword evidence="2" id="KW-0482">Metalloprotease</keyword>
<dbReference type="InterPro" id="IPR018766">
    <property type="entry name" value="Zinicin_2"/>
</dbReference>
<evidence type="ECO:0000313" key="3">
    <source>
        <dbReference type="Proteomes" id="UP000467240"/>
    </source>
</evidence>
<dbReference type="Pfam" id="PF10103">
    <property type="entry name" value="Zincin_2"/>
    <property type="match status" value="1"/>
</dbReference>
<dbReference type="Gene3D" id="1.20.150.30">
    <property type="entry name" value="Zincin-like metallopeptidase, N-terminal domain"/>
    <property type="match status" value="1"/>
</dbReference>
<dbReference type="NCBIfam" id="TIGR03624">
    <property type="entry name" value="putative hydrolase"/>
    <property type="match status" value="1"/>
</dbReference>
<protein>
    <submittedName>
        <fullName evidence="2">Zinc-dependent metalloprotease</fullName>
    </submittedName>
</protein>
<dbReference type="InterPro" id="IPR042271">
    <property type="entry name" value="Zinicin_2_N"/>
</dbReference>
<accession>A0A7J5BPK3</accession>
<feature type="region of interest" description="Disordered" evidence="1">
    <location>
        <begin position="442"/>
        <end position="475"/>
    </location>
</feature>
<dbReference type="RefSeq" id="WP_158041313.1">
    <property type="nucleotide sequence ID" value="NZ_JACCFV010000001.1"/>
</dbReference>
<dbReference type="AlphaFoldDB" id="A0A7J5BPK3"/>
<keyword evidence="3" id="KW-1185">Reference proteome</keyword>
<evidence type="ECO:0000256" key="1">
    <source>
        <dbReference type="SAM" id="MobiDB-lite"/>
    </source>
</evidence>
<dbReference type="PANTHER" id="PTHR39420">
    <property type="match status" value="1"/>
</dbReference>
<name>A0A7J5BPK3_9MICO</name>
<evidence type="ECO:0000313" key="2">
    <source>
        <dbReference type="EMBL" id="KAB1655102.1"/>
    </source>
</evidence>
<gene>
    <name evidence="2" type="ORF">F8O01_12660</name>
</gene>
<reference evidence="2 3" key="1">
    <citation type="submission" date="2019-09" db="EMBL/GenBank/DDBJ databases">
        <title>Phylogeny of genus Pseudoclavibacter and closely related genus.</title>
        <authorList>
            <person name="Li Y."/>
        </authorList>
    </citation>
    <scope>NUCLEOTIDE SEQUENCE [LARGE SCALE GENOMIC DNA]</scope>
    <source>
        <strain evidence="2 3">DSM 23821</strain>
    </source>
</reference>
<dbReference type="EMBL" id="WBJZ01000016">
    <property type="protein sequence ID" value="KAB1655102.1"/>
    <property type="molecule type" value="Genomic_DNA"/>
</dbReference>
<proteinExistence type="predicted"/>
<keyword evidence="2" id="KW-0645">Protease</keyword>
<sequence>MPDDANTGDGPENDPGEELRRLLNDMLRSGGAIDPERLAGVAGLPDDPAAIRALMAQMQAALNNPDAGLDWEVARRQARQVAGAANRELTEDERARVDRNFRLAELWLGEATTLGELTSTPAAFTRLEWIGASMDLWQQLSEPVATSISDALVRVLAEQTPPELADVVSQGDAILRNVGGSMFAMQLGQVIGQLAGEVVSGGDIGVPVLAQGRAALVPQNVEGFGDGLDLAIDEVELYLAVRELAHARLFAHAKWLRLHLISSVTEFARGITIDVSRIEELARDLDPQQPEAIRDALQSGAFIPPRTPQQQAALDRLETMLALIEGWVDVVTQEATSRLPRAEAVAETVRRRRATGGPAERAFGSLVGLELRPRRLREAAAMWRAVQDAHGAEVRDSLWDHFDAVPTSDDIDHPDFLVQRLGMGEVAGDDLDAALASLLDDLDSFGDAPDGGSVDERGADGDDDASSENPQGPPV</sequence>
<dbReference type="GO" id="GO:0008237">
    <property type="term" value="F:metallopeptidase activity"/>
    <property type="evidence" value="ECO:0007669"/>
    <property type="project" value="UniProtKB-KW"/>
</dbReference>
<dbReference type="Proteomes" id="UP000467240">
    <property type="component" value="Unassembled WGS sequence"/>
</dbReference>
<dbReference type="OrthoDB" id="8478472at2"/>